<dbReference type="Proteomes" id="UP000436006">
    <property type="component" value="Unassembled WGS sequence"/>
</dbReference>
<evidence type="ECO:0008006" key="4">
    <source>
        <dbReference type="Google" id="ProtNLM"/>
    </source>
</evidence>
<feature type="signal peptide" evidence="1">
    <location>
        <begin position="1"/>
        <end position="21"/>
    </location>
</feature>
<proteinExistence type="predicted"/>
<dbReference type="PANTHER" id="PTHR36152:SF1">
    <property type="entry name" value="UBIQUITIN-LIKE DOMAIN-CONTAINING PROTEIN"/>
    <property type="match status" value="1"/>
</dbReference>
<dbReference type="InterPro" id="IPR053165">
    <property type="entry name" value="HSI-I_assembly_Hcp1"/>
</dbReference>
<feature type="chain" id="PRO_5029799960" description="Type VI secretion system tube protein Hcp" evidence="1">
    <location>
        <begin position="22"/>
        <end position="200"/>
    </location>
</feature>
<dbReference type="InterPro" id="IPR008514">
    <property type="entry name" value="T6SS_Hcp"/>
</dbReference>
<dbReference type="InterPro" id="IPR036624">
    <property type="entry name" value="Hcp1-lik_sf"/>
</dbReference>
<name>A0A7K1SQV4_9BACT</name>
<protein>
    <recommendedName>
        <fullName evidence="4">Type VI secretion system tube protein Hcp</fullName>
    </recommendedName>
</protein>
<keyword evidence="1" id="KW-0732">Signal</keyword>
<evidence type="ECO:0000256" key="1">
    <source>
        <dbReference type="SAM" id="SignalP"/>
    </source>
</evidence>
<dbReference type="Gene3D" id="2.30.110.20">
    <property type="entry name" value="Hcp1-like"/>
    <property type="match status" value="1"/>
</dbReference>
<keyword evidence="3" id="KW-1185">Reference proteome</keyword>
<dbReference type="Pfam" id="PF05638">
    <property type="entry name" value="T6SS_HCP"/>
    <property type="match status" value="1"/>
</dbReference>
<dbReference type="SUPFAM" id="SSF141452">
    <property type="entry name" value="Hcp1-like"/>
    <property type="match status" value="1"/>
</dbReference>
<dbReference type="EMBL" id="WPIN01000029">
    <property type="protein sequence ID" value="MVM35976.1"/>
    <property type="molecule type" value="Genomic_DNA"/>
</dbReference>
<sequence length="200" mass="21514">MKTWFRFLFAFLAICSPLALKAQIDIYMKITTVTGNSPSKLNNVQDYKGTVDLTGYIQVSSIQFDFAQTNNSVSGGSTGAGKITFNPLVITKQVNEASGPLFQAMASGSSFPLVDFVLIKSSQGPKVVINKITFKQALVKTMAVSSANCDSVAESISFDYGAYVLTTNSLDDNGTIKSQNIAGWSRLTNTKDINPSVPLK</sequence>
<reference evidence="2 3" key="1">
    <citation type="submission" date="2019-12" db="EMBL/GenBank/DDBJ databases">
        <title>Spirosoma sp. HMF4905 genome sequencing and assembly.</title>
        <authorList>
            <person name="Kang H."/>
            <person name="Cha I."/>
            <person name="Kim H."/>
            <person name="Joh K."/>
        </authorList>
    </citation>
    <scope>NUCLEOTIDE SEQUENCE [LARGE SCALE GENOMIC DNA]</scope>
    <source>
        <strain evidence="2 3">HMF4905</strain>
    </source>
</reference>
<gene>
    <name evidence="2" type="ORF">GO755_38540</name>
</gene>
<dbReference type="RefSeq" id="WP_157590775.1">
    <property type="nucleotide sequence ID" value="NZ_WPIN01000029.1"/>
</dbReference>
<dbReference type="AlphaFoldDB" id="A0A7K1SQV4"/>
<organism evidence="2 3">
    <name type="scientific">Spirosoma arboris</name>
    <dbReference type="NCBI Taxonomy" id="2682092"/>
    <lineage>
        <taxon>Bacteria</taxon>
        <taxon>Pseudomonadati</taxon>
        <taxon>Bacteroidota</taxon>
        <taxon>Cytophagia</taxon>
        <taxon>Cytophagales</taxon>
        <taxon>Cytophagaceae</taxon>
        <taxon>Spirosoma</taxon>
    </lineage>
</organism>
<dbReference type="PANTHER" id="PTHR36152">
    <property type="entry name" value="CYTOPLASMIC PROTEIN-RELATED"/>
    <property type="match status" value="1"/>
</dbReference>
<comment type="caution">
    <text evidence="2">The sequence shown here is derived from an EMBL/GenBank/DDBJ whole genome shotgun (WGS) entry which is preliminary data.</text>
</comment>
<evidence type="ECO:0000313" key="2">
    <source>
        <dbReference type="EMBL" id="MVM35976.1"/>
    </source>
</evidence>
<evidence type="ECO:0000313" key="3">
    <source>
        <dbReference type="Proteomes" id="UP000436006"/>
    </source>
</evidence>
<accession>A0A7K1SQV4</accession>